<feature type="region of interest" description="Disordered" evidence="5">
    <location>
        <begin position="660"/>
        <end position="737"/>
    </location>
</feature>
<dbReference type="PANTHER" id="PTHR10131:SF94">
    <property type="entry name" value="TNF RECEPTOR-ASSOCIATED FACTOR 4"/>
    <property type="match status" value="1"/>
</dbReference>
<proteinExistence type="predicted"/>
<gene>
    <name evidence="8" type="ORF">SBRCBS47491_008286</name>
</gene>
<dbReference type="Pfam" id="PF13923">
    <property type="entry name" value="zf-C3HC4_2"/>
    <property type="match status" value="1"/>
</dbReference>
<dbReference type="InterPro" id="IPR001841">
    <property type="entry name" value="Znf_RING"/>
</dbReference>
<dbReference type="PROSITE" id="PS00518">
    <property type="entry name" value="ZF_RING_1"/>
    <property type="match status" value="1"/>
</dbReference>
<evidence type="ECO:0000256" key="2">
    <source>
        <dbReference type="ARBA" id="ARBA00022771"/>
    </source>
</evidence>
<evidence type="ECO:0000259" key="7">
    <source>
        <dbReference type="PROSITE" id="PS50145"/>
    </source>
</evidence>
<evidence type="ECO:0000256" key="1">
    <source>
        <dbReference type="ARBA" id="ARBA00022723"/>
    </source>
</evidence>
<dbReference type="PANTHER" id="PTHR10131">
    <property type="entry name" value="TNF RECEPTOR ASSOCIATED FACTOR"/>
    <property type="match status" value="1"/>
</dbReference>
<feature type="domain" description="RING-type" evidence="6">
    <location>
        <begin position="246"/>
        <end position="284"/>
    </location>
</feature>
<dbReference type="PROSITE" id="PS50145">
    <property type="entry name" value="ZF_TRAF"/>
    <property type="match status" value="1"/>
</dbReference>
<evidence type="ECO:0008006" key="10">
    <source>
        <dbReference type="Google" id="ProtNLM"/>
    </source>
</evidence>
<feature type="compositionally biased region" description="Low complexity" evidence="5">
    <location>
        <begin position="685"/>
        <end position="705"/>
    </location>
</feature>
<comment type="caution">
    <text evidence="8">The sequence shown here is derived from an EMBL/GenBank/DDBJ whole genome shotgun (WGS) entry which is preliminary data.</text>
</comment>
<dbReference type="PROSITE" id="PS50089">
    <property type="entry name" value="ZF_RING_2"/>
    <property type="match status" value="1"/>
</dbReference>
<evidence type="ECO:0000256" key="5">
    <source>
        <dbReference type="SAM" id="MobiDB-lite"/>
    </source>
</evidence>
<evidence type="ECO:0000256" key="3">
    <source>
        <dbReference type="ARBA" id="ARBA00022833"/>
    </source>
</evidence>
<evidence type="ECO:0000256" key="4">
    <source>
        <dbReference type="PROSITE-ProRule" id="PRU00207"/>
    </source>
</evidence>
<feature type="compositionally biased region" description="Basic and acidic residues" evidence="5">
    <location>
        <begin position="727"/>
        <end position="737"/>
    </location>
</feature>
<keyword evidence="3 4" id="KW-0862">Zinc</keyword>
<dbReference type="Proteomes" id="UP001642406">
    <property type="component" value="Unassembled WGS sequence"/>
</dbReference>
<keyword evidence="2 4" id="KW-0863">Zinc-finger</keyword>
<sequence>MPPPNTPEEFFEEEYRQRRNSAVANATNGNRRRRFNLPPHDEDLAESEAELDLNSHPNTSQSESRRNSAERRMSIDHGLRSRTSSRSISSINSIPPPPRREREAELVVLGNNASPSPSTVGPQQSDHEADYANYLRNPTFFEQRYGDEEPINTPSTSASAPLEDATRNLSLADEQLVTDAPLGSELPAAIVETLQARTPSPPQVAAASQPGQAAAATQPHRKRAKTPKIDWHSLEYIGTYDENLDCPICRAPLVQPEITTCFHIFCHKCLVQSLRHENRCPIDRNPIQFFKTSQGRVPARPAPHIISNQLDNLQVRCPNTRCDYTAARSVIAHHYKVDCSFTMIPCPDPSCDKLVTRRDSEEGSCMHKVVDCVYCGKPVELAELDDHYDTDCNQKELMCEHCLAAVPRHRHGTHVMGCAERRIECKFRTSGCAYAAKKKDFGDHERTCLYGMIMRMNRAHRADMNSMETVLQDSQDRVRKLEAEMAARPPPAAAHVQQHMAPPPLPPQVHNDYHATHAQLHAQVYAQAHPMTLDRNDDLSSYYDAAAAGDALAHGGSGGSGTRPGTPPGGASLTRSGPGGVGPEDSDDRMNRIVAYIDIFDAKVENLERYLGEVDARQAQMFMNELGPLKDQILEMRNSMGHLSMYVRWLMESFRQTTKRSVGLRGGGSGTGEEGVAGGRPAGTPPAASTPAGAGSSSATAAPNGGPHGLPTVMRGPSAGMAMPTRRMSDRENPPRL</sequence>
<feature type="domain" description="TRAF-type" evidence="7">
    <location>
        <begin position="387"/>
        <end position="432"/>
    </location>
</feature>
<feature type="compositionally biased region" description="Polar residues" evidence="5">
    <location>
        <begin position="20"/>
        <end position="29"/>
    </location>
</feature>
<dbReference type="InterPro" id="IPR001293">
    <property type="entry name" value="Znf_TRAF"/>
</dbReference>
<organism evidence="8 9">
    <name type="scientific">Sporothrix bragantina</name>
    <dbReference type="NCBI Taxonomy" id="671064"/>
    <lineage>
        <taxon>Eukaryota</taxon>
        <taxon>Fungi</taxon>
        <taxon>Dikarya</taxon>
        <taxon>Ascomycota</taxon>
        <taxon>Pezizomycotina</taxon>
        <taxon>Sordariomycetes</taxon>
        <taxon>Sordariomycetidae</taxon>
        <taxon>Ophiostomatales</taxon>
        <taxon>Ophiostomataceae</taxon>
        <taxon>Sporothrix</taxon>
    </lineage>
</organism>
<protein>
    <recommendedName>
        <fullName evidence="10">Traf-like signal protein</fullName>
    </recommendedName>
</protein>
<feature type="region of interest" description="Disordered" evidence="5">
    <location>
        <begin position="1"/>
        <end position="100"/>
    </location>
</feature>
<dbReference type="Gene3D" id="3.30.40.10">
    <property type="entry name" value="Zinc/RING finger domain, C3HC4 (zinc finger)"/>
    <property type="match status" value="2"/>
</dbReference>
<evidence type="ECO:0000259" key="6">
    <source>
        <dbReference type="PROSITE" id="PS50089"/>
    </source>
</evidence>
<feature type="compositionally biased region" description="Basic and acidic residues" evidence="5">
    <location>
        <begin position="63"/>
        <end position="79"/>
    </location>
</feature>
<feature type="compositionally biased region" description="Low complexity" evidence="5">
    <location>
        <begin position="81"/>
        <end position="93"/>
    </location>
</feature>
<keyword evidence="9" id="KW-1185">Reference proteome</keyword>
<dbReference type="EMBL" id="CAWUHC010000104">
    <property type="protein sequence ID" value="CAK7232482.1"/>
    <property type="molecule type" value="Genomic_DNA"/>
</dbReference>
<reference evidence="8 9" key="1">
    <citation type="submission" date="2024-01" db="EMBL/GenBank/DDBJ databases">
        <authorList>
            <person name="Allen C."/>
            <person name="Tagirdzhanova G."/>
        </authorList>
    </citation>
    <scope>NUCLEOTIDE SEQUENCE [LARGE SCALE GENOMIC DNA]</scope>
</reference>
<feature type="zinc finger region" description="TRAF-type" evidence="4">
    <location>
        <begin position="387"/>
        <end position="432"/>
    </location>
</feature>
<dbReference type="SMART" id="SM00184">
    <property type="entry name" value="RING"/>
    <property type="match status" value="1"/>
</dbReference>
<feature type="region of interest" description="Disordered" evidence="5">
    <location>
        <begin position="199"/>
        <end position="225"/>
    </location>
</feature>
<name>A0ABP0CK50_9PEZI</name>
<dbReference type="InterPro" id="IPR017907">
    <property type="entry name" value="Znf_RING_CS"/>
</dbReference>
<feature type="compositionally biased region" description="Gly residues" evidence="5">
    <location>
        <begin position="664"/>
        <end position="681"/>
    </location>
</feature>
<dbReference type="InterPro" id="IPR013083">
    <property type="entry name" value="Znf_RING/FYVE/PHD"/>
</dbReference>
<evidence type="ECO:0000313" key="8">
    <source>
        <dbReference type="EMBL" id="CAK7232482.1"/>
    </source>
</evidence>
<keyword evidence="1 4" id="KW-0479">Metal-binding</keyword>
<dbReference type="SUPFAM" id="SSF57850">
    <property type="entry name" value="RING/U-box"/>
    <property type="match status" value="1"/>
</dbReference>
<dbReference type="Pfam" id="PF02176">
    <property type="entry name" value="zf-TRAF"/>
    <property type="match status" value="1"/>
</dbReference>
<accession>A0ABP0CK50</accession>
<feature type="compositionally biased region" description="Low complexity" evidence="5">
    <location>
        <begin position="203"/>
        <end position="218"/>
    </location>
</feature>
<evidence type="ECO:0000313" key="9">
    <source>
        <dbReference type="Proteomes" id="UP001642406"/>
    </source>
</evidence>
<feature type="region of interest" description="Disordered" evidence="5">
    <location>
        <begin position="554"/>
        <end position="587"/>
    </location>
</feature>